<dbReference type="Gene3D" id="3.30.479.30">
    <property type="entry name" value="Band 7 domain"/>
    <property type="match status" value="1"/>
</dbReference>
<keyword evidence="3" id="KW-1133">Transmembrane helix</keyword>
<dbReference type="SMART" id="SM00244">
    <property type="entry name" value="PHB"/>
    <property type="match status" value="1"/>
</dbReference>
<feature type="domain" description="Band 7" evidence="4">
    <location>
        <begin position="48"/>
        <end position="206"/>
    </location>
</feature>
<organism evidence="5 6">
    <name type="scientific">Candidatus Parvarchaeum acidophilus ARMAN-5</name>
    <dbReference type="NCBI Taxonomy" id="662762"/>
    <lineage>
        <taxon>Archaea</taxon>
        <taxon>Candidatus Parvarchaeota</taxon>
        <taxon>Candidatus Parvarchaeum</taxon>
    </lineage>
</organism>
<gene>
    <name evidence="5" type="ORF">BJBARM5_0282</name>
</gene>
<dbReference type="PRINTS" id="PR00721">
    <property type="entry name" value="STOMATIN"/>
</dbReference>
<dbReference type="Pfam" id="PF01145">
    <property type="entry name" value="Band_7"/>
    <property type="match status" value="1"/>
</dbReference>
<dbReference type="PANTHER" id="PTHR10264">
    <property type="entry name" value="BAND 7 PROTEIN-RELATED"/>
    <property type="match status" value="1"/>
</dbReference>
<dbReference type="FunFam" id="3.30.479.30:FF:000004">
    <property type="entry name" value="Putative membrane protease family, stomatin"/>
    <property type="match status" value="1"/>
</dbReference>
<evidence type="ECO:0000256" key="2">
    <source>
        <dbReference type="ARBA" id="ARBA00008164"/>
    </source>
</evidence>
<dbReference type="InterPro" id="IPR001972">
    <property type="entry name" value="Stomatin_HflK_fam"/>
</dbReference>
<proteinExistence type="inferred from homology"/>
<dbReference type="InterPro" id="IPR043202">
    <property type="entry name" value="Band-7_stomatin-like"/>
</dbReference>
<evidence type="ECO:0000259" key="4">
    <source>
        <dbReference type="SMART" id="SM00244"/>
    </source>
</evidence>
<dbReference type="GO" id="GO:0098552">
    <property type="term" value="C:side of membrane"/>
    <property type="evidence" value="ECO:0007669"/>
    <property type="project" value="UniProtKB-ARBA"/>
</dbReference>
<feature type="transmembrane region" description="Helical" evidence="3">
    <location>
        <begin position="6"/>
        <end position="22"/>
    </location>
</feature>
<feature type="transmembrane region" description="Helical" evidence="3">
    <location>
        <begin position="29"/>
        <end position="50"/>
    </location>
</feature>
<accession>D6GUY3</accession>
<keyword evidence="3" id="KW-0812">Transmembrane</keyword>
<reference evidence="5 6" key="1">
    <citation type="journal article" date="2010" name="Proc. Natl. Acad. Sci. U.S.A.">
        <title>Enigmatic, ultrasmall, uncultivated Archaea.</title>
        <authorList>
            <person name="Baker B.J."/>
            <person name="Comolli L.R."/>
            <person name="Dick G.J."/>
            <person name="Hauser L.J."/>
            <person name="Hyatt D."/>
            <person name="Dill B.D."/>
            <person name="Land M.L."/>
            <person name="Verberkmoes N.C."/>
            <person name="Hettich R.L."/>
            <person name="Banfield J.F."/>
        </authorList>
    </citation>
    <scope>NUCLEOTIDE SEQUENCE [LARGE SCALE GENOMIC DNA]</scope>
</reference>
<dbReference type="InterPro" id="IPR036013">
    <property type="entry name" value="Band_7/SPFH_dom_sf"/>
</dbReference>
<evidence type="ECO:0000313" key="6">
    <source>
        <dbReference type="Proteomes" id="UP000009376"/>
    </source>
</evidence>
<dbReference type="InterPro" id="IPR001107">
    <property type="entry name" value="Band_7"/>
</dbReference>
<keyword evidence="3" id="KW-0472">Membrane</keyword>
<sequence>MSSEEFWFFIIGIIALILLLVMSPIFPDFFYLFLLIFIIIIAVIFFIAFVKKYSQFERGIIFRLGKFNRVAGPGWAIVMPFFEQEYKKVDVRVKMLDISSQDIFTNDDLKLSLDGTIYYQIIDPEKATLQIDNYGQGLSNLVQSAIRNAIASLSMRQVFSNLDKLNDILEDAIRHMTWKWGIDVPSVQIRSVSPSNEVIQAMQQPEIAANLLQAQRFKAEAQKIVIEAIGEGGKSLDDKSIMYLYLQALKQLGESSSSKIILPMQFMQNSGSMLGGIAGLSTAALASLGGQENVQNVVDKIKEKISQSNN</sequence>
<dbReference type="GO" id="GO:0005886">
    <property type="term" value="C:plasma membrane"/>
    <property type="evidence" value="ECO:0007669"/>
    <property type="project" value="InterPro"/>
</dbReference>
<dbReference type="AlphaFoldDB" id="D6GUY3"/>
<dbReference type="SUPFAM" id="SSF117892">
    <property type="entry name" value="Band 7/SPFH domain"/>
    <property type="match status" value="1"/>
</dbReference>
<name>D6GUY3_PARA5</name>
<evidence type="ECO:0000256" key="1">
    <source>
        <dbReference type="ARBA" id="ARBA00004167"/>
    </source>
</evidence>
<comment type="similarity">
    <text evidence="2">Belongs to the band 7/mec-2 family.</text>
</comment>
<dbReference type="Proteomes" id="UP000009376">
    <property type="component" value="Unassembled WGS sequence"/>
</dbReference>
<dbReference type="PANTHER" id="PTHR10264:SF19">
    <property type="entry name" value="AT06885P-RELATED"/>
    <property type="match status" value="1"/>
</dbReference>
<evidence type="ECO:0000256" key="3">
    <source>
        <dbReference type="SAM" id="Phobius"/>
    </source>
</evidence>
<evidence type="ECO:0000313" key="5">
    <source>
        <dbReference type="EMBL" id="EFD92910.1"/>
    </source>
</evidence>
<dbReference type="EMBL" id="GG745550">
    <property type="protein sequence ID" value="EFD92910.1"/>
    <property type="molecule type" value="Genomic_DNA"/>
</dbReference>
<comment type="subcellular location">
    <subcellularLocation>
        <location evidence="1">Membrane</location>
        <topology evidence="1">Single-pass membrane protein</topology>
    </subcellularLocation>
</comment>
<protein>
    <submittedName>
        <fullName evidence="5">Band 7 protein</fullName>
    </submittedName>
</protein>